<reference evidence="8 9" key="1">
    <citation type="submission" date="2020-08" db="EMBL/GenBank/DDBJ databases">
        <title>Genome sequence of Diaphorobacter ruginosibacter DSM 27467T.</title>
        <authorList>
            <person name="Hyun D.-W."/>
            <person name="Bae J.-W."/>
        </authorList>
    </citation>
    <scope>NUCLEOTIDE SEQUENCE [LARGE SCALE GENOMIC DNA]</scope>
    <source>
        <strain evidence="8 9">DSM 27467</strain>
    </source>
</reference>
<dbReference type="InterPro" id="IPR003644">
    <property type="entry name" value="Calx_beta"/>
</dbReference>
<dbReference type="GO" id="GO:0030001">
    <property type="term" value="P:metal ion transport"/>
    <property type="evidence" value="ECO:0007669"/>
    <property type="project" value="TreeGrafter"/>
</dbReference>
<keyword evidence="3" id="KW-0106">Calcium</keyword>
<evidence type="ECO:0000256" key="4">
    <source>
        <dbReference type="ARBA" id="ARBA00023065"/>
    </source>
</evidence>
<evidence type="ECO:0000256" key="6">
    <source>
        <dbReference type="SAM" id="SignalP"/>
    </source>
</evidence>
<keyword evidence="1 6" id="KW-0732">Signal</keyword>
<keyword evidence="2" id="KW-0677">Repeat</keyword>
<dbReference type="InterPro" id="IPR051171">
    <property type="entry name" value="CaCA"/>
</dbReference>
<keyword evidence="9" id="KW-1185">Reference proteome</keyword>
<evidence type="ECO:0000313" key="8">
    <source>
        <dbReference type="EMBL" id="QNN59035.1"/>
    </source>
</evidence>
<feature type="signal peptide" evidence="6">
    <location>
        <begin position="1"/>
        <end position="22"/>
    </location>
</feature>
<feature type="domain" description="Calx-beta" evidence="7">
    <location>
        <begin position="196"/>
        <end position="293"/>
    </location>
</feature>
<feature type="compositionally biased region" description="Basic and acidic residues" evidence="5">
    <location>
        <begin position="354"/>
        <end position="368"/>
    </location>
</feature>
<dbReference type="InterPro" id="IPR038081">
    <property type="entry name" value="CalX-like_sf"/>
</dbReference>
<name>A0A7G9RTW0_9BURK</name>
<feature type="chain" id="PRO_5028892203" description="Calx-beta domain-containing protein" evidence="6">
    <location>
        <begin position="23"/>
        <end position="368"/>
    </location>
</feature>
<dbReference type="GO" id="GO:0007154">
    <property type="term" value="P:cell communication"/>
    <property type="evidence" value="ECO:0007669"/>
    <property type="project" value="InterPro"/>
</dbReference>
<keyword evidence="4" id="KW-0406">Ion transport</keyword>
<dbReference type="SMART" id="SM00237">
    <property type="entry name" value="Calx_beta"/>
    <property type="match status" value="1"/>
</dbReference>
<evidence type="ECO:0000313" key="9">
    <source>
        <dbReference type="Proteomes" id="UP000515811"/>
    </source>
</evidence>
<evidence type="ECO:0000256" key="5">
    <source>
        <dbReference type="SAM" id="MobiDB-lite"/>
    </source>
</evidence>
<organism evidence="8 9">
    <name type="scientific">Diaphorobacter ruginosibacter</name>
    <dbReference type="NCBI Taxonomy" id="1715720"/>
    <lineage>
        <taxon>Bacteria</taxon>
        <taxon>Pseudomonadati</taxon>
        <taxon>Pseudomonadota</taxon>
        <taxon>Betaproteobacteria</taxon>
        <taxon>Burkholderiales</taxon>
        <taxon>Comamonadaceae</taxon>
        <taxon>Diaphorobacter</taxon>
    </lineage>
</organism>
<dbReference type="SUPFAM" id="SSF141072">
    <property type="entry name" value="CalX-like"/>
    <property type="match status" value="1"/>
</dbReference>
<evidence type="ECO:0000256" key="1">
    <source>
        <dbReference type="ARBA" id="ARBA00022729"/>
    </source>
</evidence>
<dbReference type="GO" id="GO:0016020">
    <property type="term" value="C:membrane"/>
    <property type="evidence" value="ECO:0007669"/>
    <property type="project" value="InterPro"/>
</dbReference>
<dbReference type="EMBL" id="CP060714">
    <property type="protein sequence ID" value="QNN59035.1"/>
    <property type="molecule type" value="Genomic_DNA"/>
</dbReference>
<dbReference type="AlphaFoldDB" id="A0A7G9RTW0"/>
<proteinExistence type="predicted"/>
<dbReference type="Proteomes" id="UP000515811">
    <property type="component" value="Chromosome"/>
</dbReference>
<evidence type="ECO:0000256" key="2">
    <source>
        <dbReference type="ARBA" id="ARBA00022737"/>
    </source>
</evidence>
<evidence type="ECO:0000256" key="3">
    <source>
        <dbReference type="ARBA" id="ARBA00022837"/>
    </source>
</evidence>
<evidence type="ECO:0000259" key="7">
    <source>
        <dbReference type="SMART" id="SM00237"/>
    </source>
</evidence>
<accession>A0A7G9RTW0</accession>
<dbReference type="Gene3D" id="2.60.40.2030">
    <property type="match status" value="1"/>
</dbReference>
<dbReference type="PANTHER" id="PTHR11878:SF65">
    <property type="entry name" value="NA_CA-EXCHANGE PROTEIN, ISOFORM G"/>
    <property type="match status" value="1"/>
</dbReference>
<keyword evidence="4" id="KW-0813">Transport</keyword>
<feature type="region of interest" description="Disordered" evidence="5">
    <location>
        <begin position="347"/>
        <end position="368"/>
    </location>
</feature>
<sequence>MPHWIHTAFAALSIATCLPVQAGIAYRFTSPAYTQVKNFTPPCGPLDGHCQTLPEGERVRGYFVTAAPLPANLSIGTNSYGLVSDWKFSNGTIELTPSSPGVRVLKFQLATNDAGEITDSLIEISRWTDGAASGHVTGERVEYIHAVVTQSTIDASATMGRTVLNGGCTIIISSTVMPDTCLGHNPLPSSSTATYPPGGVWEIDAPRVSIGNASASEAAGSVTFTVSLSDAPDAPVSVNWHTLDDSAAAGSDYTAASGTLTWPQGNKDPQQITITLRDDALHEPDKTFSVQLDGFTGIVGGASTTGVGTIVDDDTTPSAGNARPVPALSAAALALLSVTLSAWGFSGGARKRPSAGDKSDHLSDERSH</sequence>
<dbReference type="RefSeq" id="WP_187599906.1">
    <property type="nucleotide sequence ID" value="NZ_CP060714.1"/>
</dbReference>
<dbReference type="Pfam" id="PF03160">
    <property type="entry name" value="Calx-beta"/>
    <property type="match status" value="1"/>
</dbReference>
<dbReference type="KEGG" id="drg:H9K76_09705"/>
<dbReference type="PANTHER" id="PTHR11878">
    <property type="entry name" value="SODIUM/CALCIUM EXCHANGER"/>
    <property type="match status" value="1"/>
</dbReference>
<gene>
    <name evidence="8" type="ORF">H9K76_09705</name>
</gene>
<protein>
    <recommendedName>
        <fullName evidence="7">Calx-beta domain-containing protein</fullName>
    </recommendedName>
</protein>